<evidence type="ECO:0000256" key="1">
    <source>
        <dbReference type="ARBA" id="ARBA00022741"/>
    </source>
</evidence>
<reference evidence="4 5" key="1">
    <citation type="journal article" date="2024" name="Int. J. Mol. Sci.">
        <title>Exploration of Alicyclobacillus spp. Genome in Search of Antibiotic Resistance.</title>
        <authorList>
            <person name="Bucka-Kolendo J."/>
            <person name="Kiousi D.E."/>
            <person name="Dekowska A."/>
            <person name="Mikolajczuk-Szczyrba A."/>
            <person name="Karadedos D.M."/>
            <person name="Michael P."/>
            <person name="Galanis A."/>
            <person name="Sokolowska B."/>
        </authorList>
    </citation>
    <scope>NUCLEOTIDE SEQUENCE [LARGE SCALE GENOMIC DNA]</scope>
    <source>
        <strain evidence="4 5">KKP 3000</strain>
    </source>
</reference>
<dbReference type="EMBL" id="JBDXSU010000011">
    <property type="protein sequence ID" value="MFB5191493.1"/>
    <property type="molecule type" value="Genomic_DNA"/>
</dbReference>
<evidence type="ECO:0000313" key="4">
    <source>
        <dbReference type="EMBL" id="MFB5191493.1"/>
    </source>
</evidence>
<dbReference type="CDD" id="cd11740">
    <property type="entry name" value="YajQ_like"/>
    <property type="match status" value="1"/>
</dbReference>
<dbReference type="InterPro" id="IPR035571">
    <property type="entry name" value="UPF0234-like_C"/>
</dbReference>
<comment type="caution">
    <text evidence="4">The sequence shown here is derived from an EMBL/GenBank/DDBJ whole genome shotgun (WGS) entry which is preliminary data.</text>
</comment>
<comment type="similarity">
    <text evidence="2 3">Belongs to the YajQ family.</text>
</comment>
<dbReference type="InterPro" id="IPR036183">
    <property type="entry name" value="YajQ-like_sf"/>
</dbReference>
<keyword evidence="5" id="KW-1185">Reference proteome</keyword>
<dbReference type="PANTHER" id="PTHR30476">
    <property type="entry name" value="UPF0234 PROTEIN YAJQ"/>
    <property type="match status" value="1"/>
</dbReference>
<comment type="function">
    <text evidence="3">Nucleotide-binding protein.</text>
</comment>
<evidence type="ECO:0000313" key="5">
    <source>
        <dbReference type="Proteomes" id="UP001579974"/>
    </source>
</evidence>
<name>A0ABV5AH70_9BACL</name>
<accession>A0ABV5AH70</accession>
<organism evidence="4 5">
    <name type="scientific">Alicyclobacillus fastidiosus</name>
    <dbReference type="NCBI Taxonomy" id="392011"/>
    <lineage>
        <taxon>Bacteria</taxon>
        <taxon>Bacillati</taxon>
        <taxon>Bacillota</taxon>
        <taxon>Bacilli</taxon>
        <taxon>Bacillales</taxon>
        <taxon>Alicyclobacillaceae</taxon>
        <taxon>Alicyclobacillus</taxon>
    </lineage>
</organism>
<dbReference type="Proteomes" id="UP001579974">
    <property type="component" value="Unassembled WGS sequence"/>
</dbReference>
<sequence>MAKDASFDIVSKVDLQEVNNAVTQARREIETRFDFKGSKSEIRLEDESLTLISDDEYKLSQVLDVLQTKLVKRDVSLKALKPGKIEPASGGTVRQVFSLQQGIDQTVAKQITKLIRDSKLKVQAQIQGDQVRVTGKNRDDLQQVIQLLKSEDIEAPLQFTNYR</sequence>
<dbReference type="Pfam" id="PF04461">
    <property type="entry name" value="YajQ"/>
    <property type="match status" value="1"/>
</dbReference>
<protein>
    <recommendedName>
        <fullName evidence="3">Nucleotide-binding protein KKP3000_000266</fullName>
    </recommendedName>
</protein>
<proteinExistence type="inferred from homology"/>
<dbReference type="HAMAP" id="MF_00632">
    <property type="entry name" value="UPF0234"/>
    <property type="match status" value="1"/>
</dbReference>
<dbReference type="Gene3D" id="3.30.70.990">
    <property type="entry name" value="YajQ-like, domain 2"/>
    <property type="match status" value="1"/>
</dbReference>
<evidence type="ECO:0000256" key="2">
    <source>
        <dbReference type="ARBA" id="ARBA00093450"/>
    </source>
</evidence>
<dbReference type="PANTHER" id="PTHR30476:SF0">
    <property type="entry name" value="UPF0234 PROTEIN YAJQ"/>
    <property type="match status" value="1"/>
</dbReference>
<dbReference type="InterPro" id="IPR007551">
    <property type="entry name" value="YajQ/Smlt4090-like"/>
</dbReference>
<dbReference type="Gene3D" id="3.30.70.860">
    <property type="match status" value="1"/>
</dbReference>
<dbReference type="SUPFAM" id="SSF89963">
    <property type="entry name" value="YajQ-like"/>
    <property type="match status" value="2"/>
</dbReference>
<keyword evidence="1 3" id="KW-0547">Nucleotide-binding</keyword>
<dbReference type="NCBIfam" id="NF003819">
    <property type="entry name" value="PRK05412.1"/>
    <property type="match status" value="1"/>
</dbReference>
<evidence type="ECO:0000256" key="3">
    <source>
        <dbReference type="HAMAP-Rule" id="MF_00632"/>
    </source>
</evidence>
<dbReference type="InterPro" id="IPR035570">
    <property type="entry name" value="UPF0234_N"/>
</dbReference>
<gene>
    <name evidence="4" type="ORF">KKP3000_000266</name>
</gene>
<dbReference type="RefSeq" id="WP_275472872.1">
    <property type="nucleotide sequence ID" value="NZ_CP162940.1"/>
</dbReference>